<dbReference type="EMBL" id="CASHTH010003994">
    <property type="protein sequence ID" value="CAI8052184.1"/>
    <property type="molecule type" value="Genomic_DNA"/>
</dbReference>
<accession>A0AA35TQA3</accession>
<name>A0AA35TQA3_GEOBA</name>
<feature type="compositionally biased region" description="Polar residues" evidence="1">
    <location>
        <begin position="17"/>
        <end position="35"/>
    </location>
</feature>
<protein>
    <submittedName>
        <fullName evidence="2">Uncharacterized protein</fullName>
    </submittedName>
</protein>
<feature type="region of interest" description="Disordered" evidence="1">
    <location>
        <begin position="1"/>
        <end position="61"/>
    </location>
</feature>
<sequence length="134" mass="15726">MTRERSYSLNRLAMDGNQMQSKKQLMSPQVQQQDSWPDPHTEYVPDPPRSKPPTIQTKSTFQKRSKELLQLEDLIEPLTITNYKKKFHRLLCWEEKEHITLLHDRLVLLIISTACVMKSTKVQTLGVEPVLLRE</sequence>
<reference evidence="2" key="1">
    <citation type="submission" date="2023-03" db="EMBL/GenBank/DDBJ databases">
        <authorList>
            <person name="Steffen K."/>
            <person name="Cardenas P."/>
        </authorList>
    </citation>
    <scope>NUCLEOTIDE SEQUENCE</scope>
</reference>
<evidence type="ECO:0000256" key="1">
    <source>
        <dbReference type="SAM" id="MobiDB-lite"/>
    </source>
</evidence>
<proteinExistence type="predicted"/>
<evidence type="ECO:0000313" key="2">
    <source>
        <dbReference type="EMBL" id="CAI8052184.1"/>
    </source>
</evidence>
<comment type="caution">
    <text evidence="2">The sequence shown here is derived from an EMBL/GenBank/DDBJ whole genome shotgun (WGS) entry which is preliminary data.</text>
</comment>
<dbReference type="Proteomes" id="UP001174909">
    <property type="component" value="Unassembled WGS sequence"/>
</dbReference>
<keyword evidence="3" id="KW-1185">Reference proteome</keyword>
<dbReference type="AlphaFoldDB" id="A0AA35TQA3"/>
<evidence type="ECO:0000313" key="3">
    <source>
        <dbReference type="Proteomes" id="UP001174909"/>
    </source>
</evidence>
<gene>
    <name evidence="2" type="ORF">GBAR_LOCUS28565</name>
</gene>
<organism evidence="2 3">
    <name type="scientific">Geodia barretti</name>
    <name type="common">Barrett's horny sponge</name>
    <dbReference type="NCBI Taxonomy" id="519541"/>
    <lineage>
        <taxon>Eukaryota</taxon>
        <taxon>Metazoa</taxon>
        <taxon>Porifera</taxon>
        <taxon>Demospongiae</taxon>
        <taxon>Heteroscleromorpha</taxon>
        <taxon>Tetractinellida</taxon>
        <taxon>Astrophorina</taxon>
        <taxon>Geodiidae</taxon>
        <taxon>Geodia</taxon>
    </lineage>
</organism>